<protein>
    <submittedName>
        <fullName evidence="1">Uncharacterized protein</fullName>
    </submittedName>
</protein>
<keyword evidence="2" id="KW-1185">Reference proteome</keyword>
<reference evidence="1 2" key="1">
    <citation type="submission" date="2023-07" db="EMBL/GenBank/DDBJ databases">
        <title>Functional and genomic diversity of the sorghum phyllosphere microbiome.</title>
        <authorList>
            <person name="Shade A."/>
        </authorList>
    </citation>
    <scope>NUCLEOTIDE SEQUENCE [LARGE SCALE GENOMIC DNA]</scope>
    <source>
        <strain evidence="1 2">SORGH_AS_1126</strain>
    </source>
</reference>
<dbReference type="Proteomes" id="UP001224781">
    <property type="component" value="Unassembled WGS sequence"/>
</dbReference>
<sequence>MLVKIVGTLATASFILLSPVQVKAQERGLIWAPTKNSDRSYSARLGARLPTETPLRAGLEMGMSASEGGAVVDTPVKFWGDMTLMSTNLPGVRIARDIGVLMNALTGSSAVTMTMTQKRVATADFDVESNRNVTVRYDGPSQQWNGLDVSQSLRLTRSATGTAFVLTGASRHTFEEFSSSLALEQKLSDNLTVTGSFDRGFEDRFRPAVHANYKIRW</sequence>
<evidence type="ECO:0000313" key="2">
    <source>
        <dbReference type="Proteomes" id="UP001224781"/>
    </source>
</evidence>
<name>A0ABU0ULP7_9HYPH</name>
<gene>
    <name evidence="1" type="ORF">QE408_003022</name>
</gene>
<proteinExistence type="predicted"/>
<accession>A0ABU0ULP7</accession>
<dbReference type="EMBL" id="JAUTBL010000002">
    <property type="protein sequence ID" value="MDQ1185879.1"/>
    <property type="molecule type" value="Genomic_DNA"/>
</dbReference>
<comment type="caution">
    <text evidence="1">The sequence shown here is derived from an EMBL/GenBank/DDBJ whole genome shotgun (WGS) entry which is preliminary data.</text>
</comment>
<dbReference type="RefSeq" id="WP_306932446.1">
    <property type="nucleotide sequence ID" value="NZ_JAUTBL010000002.1"/>
</dbReference>
<organism evidence="1 2">
    <name type="scientific">Agrobacterium larrymoorei</name>
    <dbReference type="NCBI Taxonomy" id="160699"/>
    <lineage>
        <taxon>Bacteria</taxon>
        <taxon>Pseudomonadati</taxon>
        <taxon>Pseudomonadota</taxon>
        <taxon>Alphaproteobacteria</taxon>
        <taxon>Hyphomicrobiales</taxon>
        <taxon>Rhizobiaceae</taxon>
        <taxon>Rhizobium/Agrobacterium group</taxon>
        <taxon>Agrobacterium</taxon>
    </lineage>
</organism>
<evidence type="ECO:0000313" key="1">
    <source>
        <dbReference type="EMBL" id="MDQ1185879.1"/>
    </source>
</evidence>